<protein>
    <submittedName>
        <fullName evidence="7">(apollo) hypothetical protein</fullName>
    </submittedName>
</protein>
<evidence type="ECO:0000256" key="4">
    <source>
        <dbReference type="ARBA" id="ARBA00022989"/>
    </source>
</evidence>
<comment type="subcellular location">
    <subcellularLocation>
        <location evidence="1">Membrane</location>
        <topology evidence="1">Multi-pass membrane protein</topology>
    </subcellularLocation>
</comment>
<keyword evidence="5 6" id="KW-0472">Membrane</keyword>
<feature type="transmembrane region" description="Helical" evidence="6">
    <location>
        <begin position="20"/>
        <end position="46"/>
    </location>
</feature>
<reference evidence="7" key="1">
    <citation type="submission" date="2021-04" db="EMBL/GenBank/DDBJ databases">
        <authorList>
            <person name="Tunstrom K."/>
        </authorList>
    </citation>
    <scope>NUCLEOTIDE SEQUENCE</scope>
</reference>
<dbReference type="Proteomes" id="UP000691718">
    <property type="component" value="Unassembled WGS sequence"/>
</dbReference>
<gene>
    <name evidence="7" type="ORF">PAPOLLO_LOCUS27936</name>
</gene>
<evidence type="ECO:0000256" key="1">
    <source>
        <dbReference type="ARBA" id="ARBA00004141"/>
    </source>
</evidence>
<evidence type="ECO:0000256" key="3">
    <source>
        <dbReference type="ARBA" id="ARBA00022692"/>
    </source>
</evidence>
<dbReference type="EMBL" id="CAJQZP010001697">
    <property type="protein sequence ID" value="CAG5059234.1"/>
    <property type="molecule type" value="Genomic_DNA"/>
</dbReference>
<evidence type="ECO:0000313" key="8">
    <source>
        <dbReference type="Proteomes" id="UP000691718"/>
    </source>
</evidence>
<keyword evidence="3 6" id="KW-0812">Transmembrane</keyword>
<dbReference type="InterPro" id="IPR002995">
    <property type="entry name" value="Surf4"/>
</dbReference>
<dbReference type="Pfam" id="PF02077">
    <property type="entry name" value="SURF4"/>
    <property type="match status" value="1"/>
</dbReference>
<dbReference type="AlphaFoldDB" id="A0A8S3YEY6"/>
<dbReference type="GO" id="GO:0016020">
    <property type="term" value="C:membrane"/>
    <property type="evidence" value="ECO:0007669"/>
    <property type="project" value="UniProtKB-SubCell"/>
</dbReference>
<evidence type="ECO:0000256" key="6">
    <source>
        <dbReference type="SAM" id="Phobius"/>
    </source>
</evidence>
<evidence type="ECO:0000313" key="7">
    <source>
        <dbReference type="EMBL" id="CAG5059234.1"/>
    </source>
</evidence>
<evidence type="ECO:0000256" key="5">
    <source>
        <dbReference type="ARBA" id="ARBA00023136"/>
    </source>
</evidence>
<sequence length="78" mass="8689">MLGQLQAIETIEITRNDLTFAYSILWDMQFLLCNLALIGALLLVLADARGGAQSFRQSAFHRQEQTEDISAACRSSKN</sequence>
<accession>A0A8S3YEY6</accession>
<comment type="caution">
    <text evidence="7">The sequence shown here is derived from an EMBL/GenBank/DDBJ whole genome shotgun (WGS) entry which is preliminary data.</text>
</comment>
<keyword evidence="4 6" id="KW-1133">Transmembrane helix</keyword>
<organism evidence="7 8">
    <name type="scientific">Parnassius apollo</name>
    <name type="common">Apollo butterfly</name>
    <name type="synonym">Papilio apollo</name>
    <dbReference type="NCBI Taxonomy" id="110799"/>
    <lineage>
        <taxon>Eukaryota</taxon>
        <taxon>Metazoa</taxon>
        <taxon>Ecdysozoa</taxon>
        <taxon>Arthropoda</taxon>
        <taxon>Hexapoda</taxon>
        <taxon>Insecta</taxon>
        <taxon>Pterygota</taxon>
        <taxon>Neoptera</taxon>
        <taxon>Endopterygota</taxon>
        <taxon>Lepidoptera</taxon>
        <taxon>Glossata</taxon>
        <taxon>Ditrysia</taxon>
        <taxon>Papilionoidea</taxon>
        <taxon>Papilionidae</taxon>
        <taxon>Parnassiinae</taxon>
        <taxon>Parnassini</taxon>
        <taxon>Parnassius</taxon>
        <taxon>Parnassius</taxon>
    </lineage>
</organism>
<comment type="similarity">
    <text evidence="2">Belongs to the SURF4 family.</text>
</comment>
<evidence type="ECO:0000256" key="2">
    <source>
        <dbReference type="ARBA" id="ARBA00006945"/>
    </source>
</evidence>
<keyword evidence="8" id="KW-1185">Reference proteome</keyword>
<proteinExistence type="inferred from homology"/>
<name>A0A8S3YEY6_PARAO</name>